<evidence type="ECO:0000313" key="2">
    <source>
        <dbReference type="EMBL" id="MTD10025.1"/>
    </source>
</evidence>
<reference evidence="2 3" key="1">
    <citation type="submission" date="2019-11" db="EMBL/GenBank/DDBJ databases">
        <authorList>
            <person name="An D."/>
        </authorList>
    </citation>
    <scope>NUCLEOTIDE SEQUENCE [LARGE SCALE GENOMIC DNA]</scope>
    <source>
        <strain evidence="2 3">YIM 103518</strain>
    </source>
</reference>
<dbReference type="InterPro" id="IPR001173">
    <property type="entry name" value="Glyco_trans_2-like"/>
</dbReference>
<evidence type="ECO:0000313" key="3">
    <source>
        <dbReference type="Proteomes" id="UP000473854"/>
    </source>
</evidence>
<dbReference type="Proteomes" id="UP000473854">
    <property type="component" value="Unassembled WGS sequence"/>
</dbReference>
<keyword evidence="2" id="KW-0808">Transferase</keyword>
<comment type="caution">
    <text evidence="2">The sequence shown here is derived from an EMBL/GenBank/DDBJ whole genome shotgun (WGS) entry which is preliminary data.</text>
</comment>
<dbReference type="RefSeq" id="WP_152874628.1">
    <property type="nucleotide sequence ID" value="NZ_JAXHPF010000005.1"/>
</dbReference>
<dbReference type="GO" id="GO:0016740">
    <property type="term" value="F:transferase activity"/>
    <property type="evidence" value="ECO:0007669"/>
    <property type="project" value="UniProtKB-KW"/>
</dbReference>
<dbReference type="AlphaFoldDB" id="A0A6L6GC70"/>
<name>A0A6L6GC70_9GAMM</name>
<evidence type="ECO:0000259" key="1">
    <source>
        <dbReference type="Pfam" id="PF00535"/>
    </source>
</evidence>
<dbReference type="InterPro" id="IPR029044">
    <property type="entry name" value="Nucleotide-diphossugar_trans"/>
</dbReference>
<feature type="domain" description="Glycosyltransferase 2-like" evidence="1">
    <location>
        <begin position="15"/>
        <end position="157"/>
    </location>
</feature>
<protein>
    <submittedName>
        <fullName evidence="2">Glycosyltransferase</fullName>
    </submittedName>
</protein>
<dbReference type="Pfam" id="PF00535">
    <property type="entry name" value="Glycos_transf_2"/>
    <property type="match status" value="1"/>
</dbReference>
<organism evidence="2 3">
    <name type="scientific">Acinetobacter faecalis</name>
    <dbReference type="NCBI Taxonomy" id="2665161"/>
    <lineage>
        <taxon>Bacteria</taxon>
        <taxon>Pseudomonadati</taxon>
        <taxon>Pseudomonadota</taxon>
        <taxon>Gammaproteobacteria</taxon>
        <taxon>Moraxellales</taxon>
        <taxon>Moraxellaceae</taxon>
        <taxon>Acinetobacter</taxon>
    </lineage>
</organism>
<dbReference type="EMBL" id="WLYL01000002">
    <property type="protein sequence ID" value="MTD10025.1"/>
    <property type="molecule type" value="Genomic_DNA"/>
</dbReference>
<dbReference type="GeneID" id="86888523"/>
<dbReference type="Gene3D" id="3.90.550.10">
    <property type="entry name" value="Spore Coat Polysaccharide Biosynthesis Protein SpsA, Chain A"/>
    <property type="match status" value="1"/>
</dbReference>
<proteinExistence type="predicted"/>
<sequence length="230" mass="27204">MKAYDITLCLTIGKRPELLRQTLNSLLSKAQFKQIIAINDFRDEETNQVFKELCPDGLLITLPNQVGHHKAVDEMYSKVQTEYIFHCEDDWLFDQSIEFEKYFEILKENPKATQVCFRKWTDFPFSEEQKSKIQFIKSSPLNLARFDSMHDQWHGFTFNPHLASIELWKSMPKGFSEFKKERHVSRWLRAQQRYVLFLENGICHHIGEDDSVANASKKSWFAKWKGKIFG</sequence>
<accession>A0A6L6GC70</accession>
<gene>
    <name evidence="2" type="ORF">GIX10_00945</name>
</gene>
<dbReference type="SUPFAM" id="SSF53448">
    <property type="entry name" value="Nucleotide-diphospho-sugar transferases"/>
    <property type="match status" value="1"/>
</dbReference>